<evidence type="ECO:0000256" key="17">
    <source>
        <dbReference type="ARBA" id="ARBA00026187"/>
    </source>
</evidence>
<dbReference type="PROSITE" id="PS00132">
    <property type="entry name" value="CARBOXYPEPT_ZN_1"/>
    <property type="match status" value="1"/>
</dbReference>
<gene>
    <name evidence="23" type="ORF">AAP_01498</name>
</gene>
<evidence type="ECO:0000259" key="22">
    <source>
        <dbReference type="PROSITE" id="PS52035"/>
    </source>
</evidence>
<comment type="caution">
    <text evidence="23">The sequence shown here is derived from an EMBL/GenBank/DDBJ whole genome shotgun (WGS) entry which is preliminary data.</text>
</comment>
<evidence type="ECO:0000256" key="10">
    <source>
        <dbReference type="ARBA" id="ARBA00022729"/>
    </source>
</evidence>
<dbReference type="GO" id="GO:0004181">
    <property type="term" value="F:metallocarboxypeptidase activity"/>
    <property type="evidence" value="ECO:0007669"/>
    <property type="project" value="InterPro"/>
</dbReference>
<feature type="compositionally biased region" description="Low complexity" evidence="20">
    <location>
        <begin position="180"/>
        <end position="191"/>
    </location>
</feature>
<keyword evidence="5" id="KW-0964">Secreted</keyword>
<keyword evidence="7 23" id="KW-0121">Carboxypeptidase</keyword>
<comment type="function">
    <text evidence="16">Inactive carboxypeptidase that may play a role in cell wall organization and biogenesis.</text>
</comment>
<keyword evidence="6" id="KW-0926">Vacuole</keyword>
<evidence type="ECO:0000256" key="12">
    <source>
        <dbReference type="ARBA" id="ARBA00022833"/>
    </source>
</evidence>
<sequence length="622" mass="68552">MRIPLHLLLALAGPSSAKSPLSELRDFIVHKIWPSDSAVSCSLNPIADLHRPSITSSLSPSRVSKITITTDEGRGALLTSPLSVPAQLKERYGDEIVVRVRWNETDDKTGADRLKDTTESLFLDVWGEGEEGSKGRWTDLRIAKDVIPHFLSLLPESLRRGYSIQIHDLPLAIYESLPSSGPAPGSQSAASVIAPPSTNLPVDLHRPSSSPTDGKSKAAVEDKSNAPPTAQNLFFKDYQPLSVIHPWMSLLSSIFSTHVRLLTIGYSAQGRPIKAFRIGQHPTNRESSHSSSQIGPRKTVLVIGGQHAREWITVSSACWVAWWLATEFGRSREVKQMLTEMDFLVVPVLNPDGYDYTWENKGDRLWKKNRGRENEGNGVCRGVDLDRNWGWRWNETMSEMLSSGKFPPQQDTTINPCSEDYPGPHAFSAPETFALHNWTHAHSSHGTSDPDAISLVAFLDLHSYSQRILYPFSTSCSLQPRNVENLIEVGYDIAHAMHNAGSGDGGMQNWDVASACEDTVSSLLSPSTADSVATAPGHSAVDHFFSSPLFPDIEFAYQIKLRDHGAYGFLLPREFIAISGRESVAAVRVLGEILTGDDNGGPWMAHRGERQKVLVDEGRNKR</sequence>
<comment type="similarity">
    <text evidence="4 19">Belongs to the peptidase M14 family.</text>
</comment>
<evidence type="ECO:0000256" key="7">
    <source>
        <dbReference type="ARBA" id="ARBA00022645"/>
    </source>
</evidence>
<keyword evidence="15" id="KW-0961">Cell wall biogenesis/degradation</keyword>
<dbReference type="SMART" id="SM00631">
    <property type="entry name" value="Zn_pept"/>
    <property type="match status" value="1"/>
</dbReference>
<evidence type="ECO:0000313" key="23">
    <source>
        <dbReference type="EMBL" id="KZZ95010.1"/>
    </source>
</evidence>
<feature type="compositionally biased region" description="Basic and acidic residues" evidence="20">
    <location>
        <begin position="214"/>
        <end position="224"/>
    </location>
</feature>
<evidence type="ECO:0000256" key="4">
    <source>
        <dbReference type="ARBA" id="ARBA00005988"/>
    </source>
</evidence>
<dbReference type="GO" id="GO:0008270">
    <property type="term" value="F:zinc ion binding"/>
    <property type="evidence" value="ECO:0007669"/>
    <property type="project" value="InterPro"/>
</dbReference>
<accession>A0A166P8C9</accession>
<dbReference type="CDD" id="cd03860">
    <property type="entry name" value="M14_CP_A-B_like"/>
    <property type="match status" value="1"/>
</dbReference>
<feature type="domain" description="Peptidase M14" evidence="22">
    <location>
        <begin position="237"/>
        <end position="594"/>
    </location>
</feature>
<feature type="chain" id="PRO_5007878166" description="Inactive metallocarboxypeptidase ECM14" evidence="21">
    <location>
        <begin position="18"/>
        <end position="622"/>
    </location>
</feature>
<evidence type="ECO:0000256" key="14">
    <source>
        <dbReference type="ARBA" id="ARBA00023157"/>
    </source>
</evidence>
<dbReference type="Pfam" id="PF00246">
    <property type="entry name" value="Peptidase_M14"/>
    <property type="match status" value="1"/>
</dbReference>
<evidence type="ECO:0000256" key="19">
    <source>
        <dbReference type="PROSITE-ProRule" id="PRU01379"/>
    </source>
</evidence>
<evidence type="ECO:0000256" key="3">
    <source>
        <dbReference type="ARBA" id="ARBA00004613"/>
    </source>
</evidence>
<dbReference type="PANTHER" id="PTHR11705:SF147">
    <property type="entry name" value="INACTIVE METALLOCARBOXYPEPTIDASE ECM14"/>
    <property type="match status" value="1"/>
</dbReference>
<keyword evidence="13" id="KW-0482">Metalloprotease</keyword>
<keyword evidence="11" id="KW-0378">Hydrolase</keyword>
<comment type="subcellular location">
    <subcellularLocation>
        <location evidence="3">Secreted</location>
    </subcellularLocation>
    <subcellularLocation>
        <location evidence="2">Vacuole</location>
    </subcellularLocation>
</comment>
<feature type="region of interest" description="Disordered" evidence="20">
    <location>
        <begin position="180"/>
        <end position="225"/>
    </location>
</feature>
<evidence type="ECO:0000256" key="2">
    <source>
        <dbReference type="ARBA" id="ARBA00004116"/>
    </source>
</evidence>
<dbReference type="Proteomes" id="UP000242877">
    <property type="component" value="Unassembled WGS sequence"/>
</dbReference>
<dbReference type="AlphaFoldDB" id="A0A166P8C9"/>
<evidence type="ECO:0000256" key="18">
    <source>
        <dbReference type="ARBA" id="ARBA00026213"/>
    </source>
</evidence>
<evidence type="ECO:0000256" key="6">
    <source>
        <dbReference type="ARBA" id="ARBA00022554"/>
    </source>
</evidence>
<keyword evidence="9" id="KW-0479">Metal-binding</keyword>
<keyword evidence="14" id="KW-1015">Disulfide bond</keyword>
<evidence type="ECO:0000256" key="5">
    <source>
        <dbReference type="ARBA" id="ARBA00022525"/>
    </source>
</evidence>
<dbReference type="OrthoDB" id="3626597at2759"/>
<dbReference type="PROSITE" id="PS52035">
    <property type="entry name" value="PEPTIDASE_M14"/>
    <property type="match status" value="1"/>
</dbReference>
<dbReference type="GO" id="GO:0006508">
    <property type="term" value="P:proteolysis"/>
    <property type="evidence" value="ECO:0007669"/>
    <property type="project" value="UniProtKB-KW"/>
</dbReference>
<evidence type="ECO:0000256" key="16">
    <source>
        <dbReference type="ARBA" id="ARBA00025210"/>
    </source>
</evidence>
<evidence type="ECO:0000313" key="24">
    <source>
        <dbReference type="Proteomes" id="UP000242877"/>
    </source>
</evidence>
<name>A0A166P8C9_9EURO</name>
<dbReference type="GO" id="GO:0005773">
    <property type="term" value="C:vacuole"/>
    <property type="evidence" value="ECO:0007669"/>
    <property type="project" value="UniProtKB-SubCell"/>
</dbReference>
<evidence type="ECO:0000256" key="11">
    <source>
        <dbReference type="ARBA" id="ARBA00022801"/>
    </source>
</evidence>
<dbReference type="InterPro" id="IPR000834">
    <property type="entry name" value="Peptidase_M14"/>
</dbReference>
<proteinExistence type="inferred from homology"/>
<keyword evidence="24" id="KW-1185">Reference proteome</keyword>
<dbReference type="GO" id="GO:0071555">
    <property type="term" value="P:cell wall organization"/>
    <property type="evidence" value="ECO:0007669"/>
    <property type="project" value="UniProtKB-KW"/>
</dbReference>
<comment type="cofactor">
    <cofactor evidence="1">
        <name>Zn(2+)</name>
        <dbReference type="ChEBI" id="CHEBI:29105"/>
    </cofactor>
</comment>
<dbReference type="PRINTS" id="PR00765">
    <property type="entry name" value="CRBOXYPTASEA"/>
</dbReference>
<evidence type="ECO:0000256" key="9">
    <source>
        <dbReference type="ARBA" id="ARBA00022723"/>
    </source>
</evidence>
<keyword evidence="8" id="KW-0645">Protease</keyword>
<reference evidence="23 24" key="1">
    <citation type="journal article" date="2016" name="Genome Biol. Evol.">
        <title>Divergent and convergent evolution of fungal pathogenicity.</title>
        <authorList>
            <person name="Shang Y."/>
            <person name="Xiao G."/>
            <person name="Zheng P."/>
            <person name="Cen K."/>
            <person name="Zhan S."/>
            <person name="Wang C."/>
        </authorList>
    </citation>
    <scope>NUCLEOTIDE SEQUENCE [LARGE SCALE GENOMIC DNA]</scope>
    <source>
        <strain evidence="23 24">ARSEF 7405</strain>
    </source>
</reference>
<dbReference type="FunFam" id="3.40.630.10:FF:000084">
    <property type="entry name" value="Carboxypeptidase B2"/>
    <property type="match status" value="1"/>
</dbReference>
<dbReference type="PANTHER" id="PTHR11705">
    <property type="entry name" value="PROTEASE FAMILY M14 CARBOXYPEPTIDASE A,B"/>
    <property type="match status" value="1"/>
</dbReference>
<evidence type="ECO:0000256" key="15">
    <source>
        <dbReference type="ARBA" id="ARBA00023316"/>
    </source>
</evidence>
<evidence type="ECO:0000256" key="13">
    <source>
        <dbReference type="ARBA" id="ARBA00023049"/>
    </source>
</evidence>
<dbReference type="EMBL" id="AZGZ01000005">
    <property type="protein sequence ID" value="KZZ95010.1"/>
    <property type="molecule type" value="Genomic_DNA"/>
</dbReference>
<dbReference type="SUPFAM" id="SSF53187">
    <property type="entry name" value="Zn-dependent exopeptidases"/>
    <property type="match status" value="1"/>
</dbReference>
<evidence type="ECO:0000256" key="8">
    <source>
        <dbReference type="ARBA" id="ARBA00022670"/>
    </source>
</evidence>
<organism evidence="23 24">
    <name type="scientific">Ascosphaera apis ARSEF 7405</name>
    <dbReference type="NCBI Taxonomy" id="392613"/>
    <lineage>
        <taxon>Eukaryota</taxon>
        <taxon>Fungi</taxon>
        <taxon>Dikarya</taxon>
        <taxon>Ascomycota</taxon>
        <taxon>Pezizomycotina</taxon>
        <taxon>Eurotiomycetes</taxon>
        <taxon>Eurotiomycetidae</taxon>
        <taxon>Onygenales</taxon>
        <taxon>Ascosphaeraceae</taxon>
        <taxon>Ascosphaera</taxon>
    </lineage>
</organism>
<dbReference type="GO" id="GO:0005576">
    <property type="term" value="C:extracellular region"/>
    <property type="evidence" value="ECO:0007669"/>
    <property type="project" value="UniProtKB-SubCell"/>
</dbReference>
<dbReference type="InterPro" id="IPR057246">
    <property type="entry name" value="CARBOXYPEPT_ZN_1"/>
</dbReference>
<evidence type="ECO:0000256" key="1">
    <source>
        <dbReference type="ARBA" id="ARBA00001947"/>
    </source>
</evidence>
<keyword evidence="12" id="KW-0862">Zinc</keyword>
<evidence type="ECO:0000256" key="21">
    <source>
        <dbReference type="SAM" id="SignalP"/>
    </source>
</evidence>
<keyword evidence="10 21" id="KW-0732">Signal</keyword>
<protein>
    <recommendedName>
        <fullName evidence="17">Inactive metallocarboxypeptidase ECM14</fullName>
    </recommendedName>
    <alternativeName>
        <fullName evidence="18">Inactive metallocarboxypeptidase ecm14</fullName>
    </alternativeName>
</protein>
<dbReference type="Gene3D" id="3.40.630.10">
    <property type="entry name" value="Zn peptidases"/>
    <property type="match status" value="1"/>
</dbReference>
<dbReference type="VEuPathDB" id="FungiDB:AAP_01498"/>
<feature type="signal peptide" evidence="21">
    <location>
        <begin position="1"/>
        <end position="17"/>
    </location>
</feature>
<evidence type="ECO:0000256" key="20">
    <source>
        <dbReference type="SAM" id="MobiDB-lite"/>
    </source>
</evidence>
<comment type="caution">
    <text evidence="19">Lacks conserved residue(s) required for the propagation of feature annotation.</text>
</comment>